<evidence type="ECO:0000256" key="1">
    <source>
        <dbReference type="SAM" id="MobiDB-lite"/>
    </source>
</evidence>
<accession>A0A1G5LKE5</accession>
<dbReference type="STRING" id="549386.SAMN02927923_04370"/>
<dbReference type="OrthoDB" id="8012229at2"/>
<dbReference type="AlphaFoldDB" id="A0A1G5LKE5"/>
<proteinExistence type="predicted"/>
<protein>
    <submittedName>
        <fullName evidence="2">Uncharacterized protein</fullName>
    </submittedName>
</protein>
<dbReference type="EMBL" id="FMVJ01000019">
    <property type="protein sequence ID" value="SCZ12700.1"/>
    <property type="molecule type" value="Genomic_DNA"/>
</dbReference>
<sequence length="386" mass="42507">MPGIARQFEPYITRSGGAPSQYRFRIQCSQCQQTDTYEANKYTNDTVLKGYFKQRGWLLGRDRSYDLCSACLAKPRSSQAPLRTAEVRRAGPETRGQRQDQPVTADKRRRDTADILARHLGDPKALAAEVFRPKEAQQSHRSAADTPRQPAPGPILPLNVEQTLTGMAADLKALRATMELMAEQVSKLVALSGQHIEATVRLAPLIVQSADEITSRVQEAVNAVGPSPISLLQSTEHVRTKGRLTPLSSQESTQTLTAVTESDSEAGATEPSRQSTRPKSEKQARGSIVVKSIPDAKRSDRFYTSIRLPRALWDRVGFRPEDRLLLEWNGKTLNIERAVEGGVKPKSIGEASVILQSWKLGNLNLDNSKVTAADAALRLRAGPKRP</sequence>
<feature type="compositionally biased region" description="Polar residues" evidence="1">
    <location>
        <begin position="246"/>
        <end position="261"/>
    </location>
</feature>
<feature type="region of interest" description="Disordered" evidence="1">
    <location>
        <begin position="79"/>
        <end position="109"/>
    </location>
</feature>
<evidence type="ECO:0000313" key="2">
    <source>
        <dbReference type="EMBL" id="SCZ12700.1"/>
    </source>
</evidence>
<evidence type="ECO:0000313" key="3">
    <source>
        <dbReference type="Proteomes" id="UP000199569"/>
    </source>
</evidence>
<feature type="region of interest" description="Disordered" evidence="1">
    <location>
        <begin position="132"/>
        <end position="154"/>
    </location>
</feature>
<dbReference type="Proteomes" id="UP000199569">
    <property type="component" value="Unassembled WGS sequence"/>
</dbReference>
<organism evidence="2 3">
    <name type="scientific">Microvirga guangxiensis</name>
    <dbReference type="NCBI Taxonomy" id="549386"/>
    <lineage>
        <taxon>Bacteria</taxon>
        <taxon>Pseudomonadati</taxon>
        <taxon>Pseudomonadota</taxon>
        <taxon>Alphaproteobacteria</taxon>
        <taxon>Hyphomicrobiales</taxon>
        <taxon>Methylobacteriaceae</taxon>
        <taxon>Microvirga</taxon>
    </lineage>
</organism>
<keyword evidence="3" id="KW-1185">Reference proteome</keyword>
<feature type="region of interest" description="Disordered" evidence="1">
    <location>
        <begin position="242"/>
        <end position="289"/>
    </location>
</feature>
<reference evidence="2 3" key="1">
    <citation type="submission" date="2016-10" db="EMBL/GenBank/DDBJ databases">
        <authorList>
            <person name="de Groot N.N."/>
        </authorList>
    </citation>
    <scope>NUCLEOTIDE SEQUENCE [LARGE SCALE GENOMIC DNA]</scope>
    <source>
        <strain evidence="2 3">CGMCC 1.7666</strain>
    </source>
</reference>
<gene>
    <name evidence="2" type="ORF">SAMN02927923_04370</name>
</gene>
<name>A0A1G5LKE5_9HYPH</name>
<feature type="compositionally biased region" description="Basic and acidic residues" evidence="1">
    <location>
        <begin position="85"/>
        <end position="98"/>
    </location>
</feature>